<dbReference type="EMBL" id="JAANYQ010000001">
    <property type="protein sequence ID" value="KAF4126927.1"/>
    <property type="molecule type" value="Genomic_DNA"/>
</dbReference>
<comment type="caution">
    <text evidence="3">The sequence shown here is derived from an EMBL/GenBank/DDBJ whole genome shotgun (WGS) entry which is preliminary data.</text>
</comment>
<keyword evidence="2" id="KW-0732">Signal</keyword>
<feature type="region of interest" description="Disordered" evidence="1">
    <location>
        <begin position="166"/>
        <end position="196"/>
    </location>
</feature>
<reference evidence="3" key="1">
    <citation type="submission" date="2020-03" db="EMBL/GenBank/DDBJ databases">
        <title>Site-based positive gene gene selection in Geosmithia morbida across the United States reveals a broad range of putative effectors and factors for local host and environmental adapation.</title>
        <authorList>
            <person name="Onufrak A."/>
            <person name="Murdoch R.W."/>
            <person name="Gazis R."/>
            <person name="Huff M."/>
            <person name="Staton M."/>
            <person name="Klingeman W."/>
            <person name="Hadziabdic D."/>
        </authorList>
    </citation>
    <scope>NUCLEOTIDE SEQUENCE</scope>
    <source>
        <strain evidence="3">1262</strain>
    </source>
</reference>
<dbReference type="Proteomes" id="UP000749293">
    <property type="component" value="Unassembled WGS sequence"/>
</dbReference>
<evidence type="ECO:0000256" key="1">
    <source>
        <dbReference type="SAM" id="MobiDB-lite"/>
    </source>
</evidence>
<accession>A0A9P4Z2E4</accession>
<evidence type="ECO:0000313" key="4">
    <source>
        <dbReference type="Proteomes" id="UP000749293"/>
    </source>
</evidence>
<dbReference type="RefSeq" id="XP_035325579.1">
    <property type="nucleotide sequence ID" value="XM_035462649.1"/>
</dbReference>
<feature type="compositionally biased region" description="Acidic residues" evidence="1">
    <location>
        <begin position="178"/>
        <end position="194"/>
    </location>
</feature>
<dbReference type="AlphaFoldDB" id="A0A9P4Z2E4"/>
<evidence type="ECO:0008006" key="5">
    <source>
        <dbReference type="Google" id="ProtNLM"/>
    </source>
</evidence>
<evidence type="ECO:0000256" key="2">
    <source>
        <dbReference type="SAM" id="SignalP"/>
    </source>
</evidence>
<name>A0A9P4Z2E4_9HYPO</name>
<feature type="signal peptide" evidence="2">
    <location>
        <begin position="1"/>
        <end position="20"/>
    </location>
</feature>
<dbReference type="OrthoDB" id="4843554at2759"/>
<keyword evidence="4" id="KW-1185">Reference proteome</keyword>
<feature type="chain" id="PRO_5040139373" description="Protein CAP22" evidence="2">
    <location>
        <begin position="21"/>
        <end position="218"/>
    </location>
</feature>
<proteinExistence type="predicted"/>
<gene>
    <name evidence="3" type="ORF">GMORB2_0664</name>
</gene>
<dbReference type="GeneID" id="55966894"/>
<organism evidence="3 4">
    <name type="scientific">Geosmithia morbida</name>
    <dbReference type="NCBI Taxonomy" id="1094350"/>
    <lineage>
        <taxon>Eukaryota</taxon>
        <taxon>Fungi</taxon>
        <taxon>Dikarya</taxon>
        <taxon>Ascomycota</taxon>
        <taxon>Pezizomycotina</taxon>
        <taxon>Sordariomycetes</taxon>
        <taxon>Hypocreomycetidae</taxon>
        <taxon>Hypocreales</taxon>
        <taxon>Bionectriaceae</taxon>
        <taxon>Geosmithia</taxon>
    </lineage>
</organism>
<sequence length="218" mass="22983">MRLQPSALVALAALATTASAIVFDVEDTPKVCRDICVPLTKLVSQCRSEVGKADGDLSDAQEEQLEAECVCGNENFGVSSVAEQCQGCILGCLTNPHHLSTRDDDEEEELIDTRDEVKDALHAINDIITMCSFSPEAYDSASATATAISVEATVLSSTDNLTTSYSNIPTTIRKSSSDDDDDDDNDDDDDDDGDNAAATLAPLWVAGGLVAGVMALMA</sequence>
<evidence type="ECO:0000313" key="3">
    <source>
        <dbReference type="EMBL" id="KAF4126927.1"/>
    </source>
</evidence>
<protein>
    <recommendedName>
        <fullName evidence="5">Protein CAP22</fullName>
    </recommendedName>
</protein>